<evidence type="ECO:0000256" key="2">
    <source>
        <dbReference type="PROSITE-ProRule" id="PRU00779"/>
    </source>
</evidence>
<keyword evidence="4" id="KW-0472">Membrane</keyword>
<evidence type="ECO:0000313" key="7">
    <source>
        <dbReference type="EnsemblMetazoa" id="CLYHEMP004745.1"/>
    </source>
</evidence>
<keyword evidence="1 2" id="KW-1015">Disulfide bond</keyword>
<dbReference type="InterPro" id="IPR003582">
    <property type="entry name" value="ShKT_dom"/>
</dbReference>
<accession>A0A7M5WJI6</accession>
<keyword evidence="4" id="KW-1133">Transmembrane helix</keyword>
<name>A0A7M5WJI6_9CNID</name>
<protein>
    <submittedName>
        <fullName evidence="7">Uncharacterized protein</fullName>
    </submittedName>
</protein>
<evidence type="ECO:0000259" key="6">
    <source>
        <dbReference type="PROSITE" id="PS51670"/>
    </source>
</evidence>
<organism evidence="7 8">
    <name type="scientific">Clytia hemisphaerica</name>
    <dbReference type="NCBI Taxonomy" id="252671"/>
    <lineage>
        <taxon>Eukaryota</taxon>
        <taxon>Metazoa</taxon>
        <taxon>Cnidaria</taxon>
        <taxon>Hydrozoa</taxon>
        <taxon>Hydroidolina</taxon>
        <taxon>Leptothecata</taxon>
        <taxon>Obeliida</taxon>
        <taxon>Clytiidae</taxon>
        <taxon>Clytia</taxon>
    </lineage>
</organism>
<dbReference type="PROSITE" id="PS51448">
    <property type="entry name" value="P_TREFOIL_2"/>
    <property type="match status" value="2"/>
</dbReference>
<feature type="domain" description="ShKT" evidence="6">
    <location>
        <begin position="62"/>
        <end position="95"/>
    </location>
</feature>
<evidence type="ECO:0000313" key="8">
    <source>
        <dbReference type="Proteomes" id="UP000594262"/>
    </source>
</evidence>
<comment type="caution">
    <text evidence="3">Lacks conserved residue(s) required for the propagation of feature annotation.</text>
</comment>
<dbReference type="PANTHER" id="PTHR13826:SF14">
    <property type="entry name" value="TREFOIL FACTOR 2"/>
    <property type="match status" value="1"/>
</dbReference>
<dbReference type="Pfam" id="PF00088">
    <property type="entry name" value="Trefoil"/>
    <property type="match status" value="2"/>
</dbReference>
<dbReference type="InterPro" id="IPR000519">
    <property type="entry name" value="P_trefoil_dom"/>
</dbReference>
<dbReference type="EnsemblMetazoa" id="CLYHEMT004745.1">
    <property type="protein sequence ID" value="CLYHEMP004745.1"/>
    <property type="gene ID" value="CLYHEMG004745"/>
</dbReference>
<feature type="disulfide bond" evidence="2">
    <location>
        <begin position="109"/>
        <end position="124"/>
    </location>
</feature>
<dbReference type="InterPro" id="IPR044913">
    <property type="entry name" value="P_trefoil_dom_sf"/>
</dbReference>
<dbReference type="PANTHER" id="PTHR13826">
    <property type="entry name" value="INTESTINAL TREFOIL FACTOR-RELATED"/>
    <property type="match status" value="1"/>
</dbReference>
<feature type="disulfide bond" evidence="2">
    <location>
        <begin position="158"/>
        <end position="173"/>
    </location>
</feature>
<dbReference type="OrthoDB" id="5983066at2759"/>
<keyword evidence="8" id="KW-1185">Reference proteome</keyword>
<feature type="domain" description="P-type" evidence="5">
    <location>
        <begin position="97"/>
        <end position="144"/>
    </location>
</feature>
<dbReference type="Gene3D" id="4.10.110.10">
    <property type="entry name" value="Spasmolytic Protein, domain 1"/>
    <property type="match status" value="2"/>
</dbReference>
<feature type="disulfide bond" evidence="2">
    <location>
        <begin position="99"/>
        <end position="125"/>
    </location>
</feature>
<dbReference type="InterPro" id="IPR017994">
    <property type="entry name" value="P_trefoil_chordata"/>
</dbReference>
<dbReference type="GO" id="GO:0005615">
    <property type="term" value="C:extracellular space"/>
    <property type="evidence" value="ECO:0007669"/>
    <property type="project" value="TreeGrafter"/>
</dbReference>
<sequence>INLSKLTCVKEMCKATKLQNISSFGHHKSSAIYKNNKVMAKLTIFSVIILCFTISLTYGTVCRDTNKWCPQMTTHGACGFYKPTQEQCPRRCGRCNATCDIARDTRRECGHKGITLTKCESRGCCFRVPVDINRKNTPWCFYPEEQCKFIEGHKRKDCGHLGISKDECMDKGCCWSPLVGASKKHPWCHHSE</sequence>
<dbReference type="CDD" id="cd00111">
    <property type="entry name" value="Trefoil"/>
    <property type="match status" value="2"/>
</dbReference>
<dbReference type="SMART" id="SM00018">
    <property type="entry name" value="PD"/>
    <property type="match status" value="2"/>
</dbReference>
<evidence type="ECO:0000259" key="5">
    <source>
        <dbReference type="PROSITE" id="PS51448"/>
    </source>
</evidence>
<reference evidence="7" key="1">
    <citation type="submission" date="2021-01" db="UniProtKB">
        <authorList>
            <consortium name="EnsemblMetazoa"/>
        </authorList>
    </citation>
    <scope>IDENTIFICATION</scope>
</reference>
<proteinExistence type="predicted"/>
<feature type="domain" description="P-type" evidence="5">
    <location>
        <begin position="145"/>
        <end position="192"/>
    </location>
</feature>
<evidence type="ECO:0000256" key="1">
    <source>
        <dbReference type="ARBA" id="ARBA00023157"/>
    </source>
</evidence>
<evidence type="ECO:0000256" key="4">
    <source>
        <dbReference type="SAM" id="Phobius"/>
    </source>
</evidence>
<dbReference type="AlphaFoldDB" id="A0A7M5WJI6"/>
<feature type="transmembrane region" description="Helical" evidence="4">
    <location>
        <begin position="38"/>
        <end position="61"/>
    </location>
</feature>
<keyword evidence="4" id="KW-0812">Transmembrane</keyword>
<dbReference type="SUPFAM" id="SSF57492">
    <property type="entry name" value="Trefoil"/>
    <property type="match status" value="2"/>
</dbReference>
<dbReference type="Proteomes" id="UP000594262">
    <property type="component" value="Unplaced"/>
</dbReference>
<dbReference type="PROSITE" id="PS51670">
    <property type="entry name" value="SHKT"/>
    <property type="match status" value="1"/>
</dbReference>
<evidence type="ECO:0000256" key="3">
    <source>
        <dbReference type="PROSITE-ProRule" id="PRU01005"/>
    </source>
</evidence>